<evidence type="ECO:0000259" key="7">
    <source>
        <dbReference type="Pfam" id="PF02163"/>
    </source>
</evidence>
<proteinExistence type="predicted"/>
<name>A0AAN7KBK7_9MYRT</name>
<accession>A0AAN7KBK7</accession>
<dbReference type="GO" id="GO:0016020">
    <property type="term" value="C:membrane"/>
    <property type="evidence" value="ECO:0007669"/>
    <property type="project" value="InterPro"/>
</dbReference>
<dbReference type="EMBL" id="JAXIOK010000010">
    <property type="protein sequence ID" value="KAK4761151.1"/>
    <property type="molecule type" value="Genomic_DNA"/>
</dbReference>
<dbReference type="Pfam" id="PF02163">
    <property type="entry name" value="Peptidase_M50"/>
    <property type="match status" value="1"/>
</dbReference>
<feature type="transmembrane region" description="Helical" evidence="6">
    <location>
        <begin position="521"/>
        <end position="542"/>
    </location>
</feature>
<dbReference type="GO" id="GO:0004222">
    <property type="term" value="F:metalloendopeptidase activity"/>
    <property type="evidence" value="ECO:0007669"/>
    <property type="project" value="InterPro"/>
</dbReference>
<keyword evidence="3 6" id="KW-1133">Transmembrane helix</keyword>
<dbReference type="InterPro" id="IPR001193">
    <property type="entry name" value="MBTPS2"/>
</dbReference>
<dbReference type="GO" id="GO:0005737">
    <property type="term" value="C:cytoplasm"/>
    <property type="evidence" value="ECO:0007669"/>
    <property type="project" value="TreeGrafter"/>
</dbReference>
<dbReference type="AlphaFoldDB" id="A0AAN7KBK7"/>
<keyword evidence="9" id="KW-1185">Reference proteome</keyword>
<protein>
    <recommendedName>
        <fullName evidence="5">Endopeptidase S2P</fullName>
    </recommendedName>
</protein>
<reference evidence="8 9" key="1">
    <citation type="journal article" date="2023" name="Hortic Res">
        <title>Pangenome of water caltrop reveals structural variations and asymmetric subgenome divergence after allopolyploidization.</title>
        <authorList>
            <person name="Zhang X."/>
            <person name="Chen Y."/>
            <person name="Wang L."/>
            <person name="Yuan Y."/>
            <person name="Fang M."/>
            <person name="Shi L."/>
            <person name="Lu R."/>
            <person name="Comes H.P."/>
            <person name="Ma Y."/>
            <person name="Chen Y."/>
            <person name="Huang G."/>
            <person name="Zhou Y."/>
            <person name="Zheng Z."/>
            <person name="Qiu Y."/>
        </authorList>
    </citation>
    <scope>NUCLEOTIDE SEQUENCE [LARGE SCALE GENOMIC DNA]</scope>
    <source>
        <tissue evidence="8">Roots</tissue>
    </source>
</reference>
<dbReference type="PANTHER" id="PTHR13325:SF3">
    <property type="entry name" value="MEMBRANE-BOUND TRANSCRIPTION FACTOR SITE-2 PROTEASE"/>
    <property type="match status" value="1"/>
</dbReference>
<feature type="transmembrane region" description="Helical" evidence="6">
    <location>
        <begin position="115"/>
        <end position="140"/>
    </location>
</feature>
<dbReference type="PRINTS" id="PR01000">
    <property type="entry name" value="SREBPS2PTASE"/>
</dbReference>
<dbReference type="PANTHER" id="PTHR13325">
    <property type="entry name" value="PROTEASE M50 MEMBRANE-BOUND TRANSCRIPTION FACTOR SITE 2 PROTEASE"/>
    <property type="match status" value="1"/>
</dbReference>
<feature type="transmembrane region" description="Helical" evidence="6">
    <location>
        <begin position="72"/>
        <end position="95"/>
    </location>
</feature>
<gene>
    <name evidence="8" type="ORF">SAY87_006044</name>
</gene>
<evidence type="ECO:0000313" key="8">
    <source>
        <dbReference type="EMBL" id="KAK4761151.1"/>
    </source>
</evidence>
<dbReference type="GO" id="GO:1905897">
    <property type="term" value="P:regulation of response to endoplasmic reticulum stress"/>
    <property type="evidence" value="ECO:0007669"/>
    <property type="project" value="TreeGrafter"/>
</dbReference>
<evidence type="ECO:0000256" key="6">
    <source>
        <dbReference type="SAM" id="Phobius"/>
    </source>
</evidence>
<keyword evidence="2 6" id="KW-0812">Transmembrane</keyword>
<dbReference type="GO" id="GO:0012505">
    <property type="term" value="C:endomembrane system"/>
    <property type="evidence" value="ECO:0007669"/>
    <property type="project" value="UniProtKB-SubCell"/>
</dbReference>
<dbReference type="GO" id="GO:0031293">
    <property type="term" value="P:membrane protein intracellular domain proteolysis"/>
    <property type="evidence" value="ECO:0007669"/>
    <property type="project" value="TreeGrafter"/>
</dbReference>
<feature type="transmembrane region" description="Helical" evidence="6">
    <location>
        <begin position="161"/>
        <end position="180"/>
    </location>
</feature>
<evidence type="ECO:0000256" key="2">
    <source>
        <dbReference type="ARBA" id="ARBA00022692"/>
    </source>
</evidence>
<evidence type="ECO:0000256" key="4">
    <source>
        <dbReference type="ARBA" id="ARBA00023136"/>
    </source>
</evidence>
<dbReference type="Proteomes" id="UP001345219">
    <property type="component" value="Chromosome 5"/>
</dbReference>
<dbReference type="InterPro" id="IPR008915">
    <property type="entry name" value="Peptidase_M50"/>
</dbReference>
<evidence type="ECO:0000256" key="5">
    <source>
        <dbReference type="ARBA" id="ARBA00032658"/>
    </source>
</evidence>
<sequence>MEQGRRVRRFGIGRGRDLDRPRGILPLNNTSEFSDTKKPRLSYTLSCWYCDLQILAFSEPIFRFGRRNARYLQIWFSIGVGFGVTLMLVLAPFLLWELAGFLHFHESGMELSKLVFGFSPTVSGLTISLVDTGFILLSTLISVTIHEIGHIMAAASEGVQVEYLAIFIAILFPGALVAFNHESLQELQPVCALRIYCAGIWHNAMCCAICGSTLLLLPWILFPLYIYGQGCMVLEVPYSSPLHEYLSPADVLVALDGIPVSNLQEWAVATSALDVDSYQEPNYTRYSGKGSSMKGYCIPTVLLEENVMVRHVDGMSTCPNDLTAFTSMPCSHIDTMDYAITGDSNANTKEHTRCLNAKEVIKLKKCGDGWSHIVSNGSNCICLQDESCFAPISGRGSTWVEVTYTTPNYSPECSQIELAKLTKSWTSVITETNCGGSFVYVGDAFSFFNSIYLTSYRPRFWASGIGAYFPNVVEKILSLTYHVSVTLALLNALPVFFLDGESILEVMLSYCCRTVHWKKKLCRLILASGTLISGLSFVRMVARGY</sequence>
<feature type="transmembrane region" description="Helical" evidence="6">
    <location>
        <begin position="200"/>
        <end position="222"/>
    </location>
</feature>
<comment type="subcellular location">
    <subcellularLocation>
        <location evidence="1">Endomembrane system</location>
        <topology evidence="1">Multi-pass membrane protein</topology>
    </subcellularLocation>
</comment>
<evidence type="ECO:0000256" key="1">
    <source>
        <dbReference type="ARBA" id="ARBA00004127"/>
    </source>
</evidence>
<evidence type="ECO:0000256" key="3">
    <source>
        <dbReference type="ARBA" id="ARBA00022989"/>
    </source>
</evidence>
<feature type="domain" description="Peptidase M50" evidence="7">
    <location>
        <begin position="136"/>
        <end position="509"/>
    </location>
</feature>
<keyword evidence="4 6" id="KW-0472">Membrane</keyword>
<evidence type="ECO:0000313" key="9">
    <source>
        <dbReference type="Proteomes" id="UP001345219"/>
    </source>
</evidence>
<organism evidence="8 9">
    <name type="scientific">Trapa incisa</name>
    <dbReference type="NCBI Taxonomy" id="236973"/>
    <lineage>
        <taxon>Eukaryota</taxon>
        <taxon>Viridiplantae</taxon>
        <taxon>Streptophyta</taxon>
        <taxon>Embryophyta</taxon>
        <taxon>Tracheophyta</taxon>
        <taxon>Spermatophyta</taxon>
        <taxon>Magnoliopsida</taxon>
        <taxon>eudicotyledons</taxon>
        <taxon>Gunneridae</taxon>
        <taxon>Pentapetalae</taxon>
        <taxon>rosids</taxon>
        <taxon>malvids</taxon>
        <taxon>Myrtales</taxon>
        <taxon>Lythraceae</taxon>
        <taxon>Trapa</taxon>
    </lineage>
</organism>
<comment type="caution">
    <text evidence="8">The sequence shown here is derived from an EMBL/GenBank/DDBJ whole genome shotgun (WGS) entry which is preliminary data.</text>
</comment>